<sequence>MMNKSRLQSMMIILHQLRSDISSSGRKSIPKGWLRWPANLTVIGFRNSINIWLT</sequence>
<evidence type="ECO:0000313" key="2">
    <source>
        <dbReference type="Proteomes" id="UP001164929"/>
    </source>
</evidence>
<proteinExistence type="predicted"/>
<keyword evidence="2" id="KW-1185">Reference proteome</keyword>
<reference evidence="1" key="1">
    <citation type="journal article" date="2023" name="Mol. Ecol. Resour.">
        <title>Chromosome-level genome assembly of a triploid poplar Populus alba 'Berolinensis'.</title>
        <authorList>
            <person name="Chen S."/>
            <person name="Yu Y."/>
            <person name="Wang X."/>
            <person name="Wang S."/>
            <person name="Zhang T."/>
            <person name="Zhou Y."/>
            <person name="He R."/>
            <person name="Meng N."/>
            <person name="Wang Y."/>
            <person name="Liu W."/>
            <person name="Liu Z."/>
            <person name="Liu J."/>
            <person name="Guo Q."/>
            <person name="Huang H."/>
            <person name="Sederoff R.R."/>
            <person name="Wang G."/>
            <person name="Qu G."/>
            <person name="Chen S."/>
        </authorList>
    </citation>
    <scope>NUCLEOTIDE SEQUENCE</scope>
    <source>
        <strain evidence="1">SC-2020</strain>
    </source>
</reference>
<name>A0AAD6QW78_9ROSI</name>
<comment type="caution">
    <text evidence="1">The sequence shown here is derived from an EMBL/GenBank/DDBJ whole genome shotgun (WGS) entry which is preliminary data.</text>
</comment>
<dbReference type="EMBL" id="JAQIZT010000005">
    <property type="protein sequence ID" value="KAJ6997829.1"/>
    <property type="molecule type" value="Genomic_DNA"/>
</dbReference>
<accession>A0AAD6QW78</accession>
<dbReference type="AlphaFoldDB" id="A0AAD6QW78"/>
<gene>
    <name evidence="1" type="ORF">NC653_014151</name>
</gene>
<evidence type="ECO:0000313" key="1">
    <source>
        <dbReference type="EMBL" id="KAJ6997829.1"/>
    </source>
</evidence>
<organism evidence="1 2">
    <name type="scientific">Populus alba x Populus x berolinensis</name>
    <dbReference type="NCBI Taxonomy" id="444605"/>
    <lineage>
        <taxon>Eukaryota</taxon>
        <taxon>Viridiplantae</taxon>
        <taxon>Streptophyta</taxon>
        <taxon>Embryophyta</taxon>
        <taxon>Tracheophyta</taxon>
        <taxon>Spermatophyta</taxon>
        <taxon>Magnoliopsida</taxon>
        <taxon>eudicotyledons</taxon>
        <taxon>Gunneridae</taxon>
        <taxon>Pentapetalae</taxon>
        <taxon>rosids</taxon>
        <taxon>fabids</taxon>
        <taxon>Malpighiales</taxon>
        <taxon>Salicaceae</taxon>
        <taxon>Saliceae</taxon>
        <taxon>Populus</taxon>
    </lineage>
</organism>
<dbReference type="Proteomes" id="UP001164929">
    <property type="component" value="Chromosome 5"/>
</dbReference>
<protein>
    <submittedName>
        <fullName evidence="1">Uncharacterized protein</fullName>
    </submittedName>
</protein>